<reference evidence="1 2" key="1">
    <citation type="submission" date="2020-03" db="EMBL/GenBank/DDBJ databases">
        <title>Leucobacter sp. nov., isolated from beetles.</title>
        <authorList>
            <person name="Hyun D.-W."/>
            <person name="Bae J.-W."/>
        </authorList>
    </citation>
    <scope>NUCLEOTIDE SEQUENCE [LARGE SCALE GENOMIC DNA]</scope>
    <source>
        <strain evidence="1 2">HDW9B</strain>
    </source>
</reference>
<dbReference type="InterPro" id="IPR013406">
    <property type="entry name" value="CHP02574_addiction_mod"/>
</dbReference>
<dbReference type="KEGG" id="lins:G7067_05365"/>
<dbReference type="Proteomes" id="UP000501387">
    <property type="component" value="Chromosome"/>
</dbReference>
<protein>
    <submittedName>
        <fullName evidence="1">Addiction module protein</fullName>
    </submittedName>
</protein>
<accession>A0A6G8FHY8</accession>
<name>A0A6G8FHY8_9MICO</name>
<dbReference type="AlphaFoldDB" id="A0A6G8FHY8"/>
<gene>
    <name evidence="1" type="ORF">G7067_05365</name>
</gene>
<dbReference type="Pfam" id="PF09720">
    <property type="entry name" value="Unstab_antitox"/>
    <property type="match status" value="1"/>
</dbReference>
<dbReference type="EMBL" id="CP049934">
    <property type="protein sequence ID" value="QIM15977.1"/>
    <property type="molecule type" value="Genomic_DNA"/>
</dbReference>
<keyword evidence="2" id="KW-1185">Reference proteome</keyword>
<sequence>MNSRALEVERALLALDSEDRAEVIHRGLQSLDPEPVEHDEVEIEAAWRSELRGRVAEVEGGEVELLDLDESLARIRAKIATQFG</sequence>
<dbReference type="RefSeq" id="WP_166322542.1">
    <property type="nucleotide sequence ID" value="NZ_CP049934.1"/>
</dbReference>
<proteinExistence type="predicted"/>
<evidence type="ECO:0000313" key="1">
    <source>
        <dbReference type="EMBL" id="QIM15977.1"/>
    </source>
</evidence>
<organism evidence="1 2">
    <name type="scientific">Leucobacter insecticola</name>
    <dbReference type="NCBI Taxonomy" id="2714934"/>
    <lineage>
        <taxon>Bacteria</taxon>
        <taxon>Bacillati</taxon>
        <taxon>Actinomycetota</taxon>
        <taxon>Actinomycetes</taxon>
        <taxon>Micrococcales</taxon>
        <taxon>Microbacteriaceae</taxon>
        <taxon>Leucobacter</taxon>
    </lineage>
</organism>
<evidence type="ECO:0000313" key="2">
    <source>
        <dbReference type="Proteomes" id="UP000501387"/>
    </source>
</evidence>